<proteinExistence type="predicted"/>
<dbReference type="EMBL" id="MN738824">
    <property type="protein sequence ID" value="QHT38042.1"/>
    <property type="molecule type" value="Genomic_DNA"/>
</dbReference>
<accession>A0A6C0FA06</accession>
<protein>
    <submittedName>
        <fullName evidence="1">Uncharacterized protein</fullName>
    </submittedName>
</protein>
<name>A0A6C0FA06_9ZZZZ</name>
<dbReference type="AlphaFoldDB" id="A0A6C0FA06"/>
<sequence length="102" mass="12425">MHSMRIQRMLFKMKKVKKKQTNLICVNQLFCTYCKNYMHTVDDCLEKKIDEAEQEDKIKKSNIPEKYWNDHDPVKSFLMNNSIKGYKNRIFWEKKEISKLLC</sequence>
<organism evidence="1">
    <name type="scientific">viral metagenome</name>
    <dbReference type="NCBI Taxonomy" id="1070528"/>
    <lineage>
        <taxon>unclassified sequences</taxon>
        <taxon>metagenomes</taxon>
        <taxon>organismal metagenomes</taxon>
    </lineage>
</organism>
<reference evidence="1" key="1">
    <citation type="journal article" date="2020" name="Nature">
        <title>Giant virus diversity and host interactions through global metagenomics.</title>
        <authorList>
            <person name="Schulz F."/>
            <person name="Roux S."/>
            <person name="Paez-Espino D."/>
            <person name="Jungbluth S."/>
            <person name="Walsh D.A."/>
            <person name="Denef V.J."/>
            <person name="McMahon K.D."/>
            <person name="Konstantinidis K.T."/>
            <person name="Eloe-Fadrosh E.A."/>
            <person name="Kyrpides N.C."/>
            <person name="Woyke T."/>
        </authorList>
    </citation>
    <scope>NUCLEOTIDE SEQUENCE</scope>
    <source>
        <strain evidence="1">GVMAG-S-ERX556049-19</strain>
    </source>
</reference>
<evidence type="ECO:0000313" key="1">
    <source>
        <dbReference type="EMBL" id="QHT38042.1"/>
    </source>
</evidence>